<protein>
    <submittedName>
        <fullName evidence="2">Uncharacterized protein</fullName>
    </submittedName>
</protein>
<keyword evidence="1" id="KW-0812">Transmembrane</keyword>
<comment type="caution">
    <text evidence="2">The sequence shown here is derived from an EMBL/GenBank/DDBJ whole genome shotgun (WGS) entry which is preliminary data.</text>
</comment>
<evidence type="ECO:0000313" key="2">
    <source>
        <dbReference type="EMBL" id="KAK3234868.1"/>
    </source>
</evidence>
<reference evidence="2 3" key="1">
    <citation type="journal article" date="2015" name="Genome Biol. Evol.">
        <title>Comparative Genomics of a Bacterivorous Green Alga Reveals Evolutionary Causalities and Consequences of Phago-Mixotrophic Mode of Nutrition.</title>
        <authorList>
            <person name="Burns J.A."/>
            <person name="Paasch A."/>
            <person name="Narechania A."/>
            <person name="Kim E."/>
        </authorList>
    </citation>
    <scope>NUCLEOTIDE SEQUENCE [LARGE SCALE GENOMIC DNA]</scope>
    <source>
        <strain evidence="2 3">PLY_AMNH</strain>
    </source>
</reference>
<keyword evidence="1" id="KW-0472">Membrane</keyword>
<evidence type="ECO:0000256" key="1">
    <source>
        <dbReference type="SAM" id="Phobius"/>
    </source>
</evidence>
<dbReference type="EMBL" id="LGRX02035436">
    <property type="protein sequence ID" value="KAK3234868.1"/>
    <property type="molecule type" value="Genomic_DNA"/>
</dbReference>
<proteinExistence type="predicted"/>
<sequence>MGIAMLHTTTSPYSNDSMDSLMLGVLVNQFLIQLLVAFFYMTETATAELAGMAIFLLLQVAVVVYGMHYIVPAVKPAFTLLYSQGLSMFKKNKEKKAHALGRLKAVHAWDISDSRESENPNNNCVDATITAPGKKVTEAEDNMCIMEVAG</sequence>
<organism evidence="2 3">
    <name type="scientific">Cymbomonas tetramitiformis</name>
    <dbReference type="NCBI Taxonomy" id="36881"/>
    <lineage>
        <taxon>Eukaryota</taxon>
        <taxon>Viridiplantae</taxon>
        <taxon>Chlorophyta</taxon>
        <taxon>Pyramimonadophyceae</taxon>
        <taxon>Pyramimonadales</taxon>
        <taxon>Pyramimonadaceae</taxon>
        <taxon>Cymbomonas</taxon>
    </lineage>
</organism>
<accession>A0AAE0BE09</accession>
<feature type="transmembrane region" description="Helical" evidence="1">
    <location>
        <begin position="20"/>
        <end position="42"/>
    </location>
</feature>
<keyword evidence="1" id="KW-1133">Transmembrane helix</keyword>
<feature type="transmembrane region" description="Helical" evidence="1">
    <location>
        <begin position="49"/>
        <end position="71"/>
    </location>
</feature>
<name>A0AAE0BE09_9CHLO</name>
<dbReference type="AlphaFoldDB" id="A0AAE0BE09"/>
<gene>
    <name evidence="2" type="ORF">CYMTET_54898</name>
</gene>
<keyword evidence="3" id="KW-1185">Reference proteome</keyword>
<evidence type="ECO:0000313" key="3">
    <source>
        <dbReference type="Proteomes" id="UP001190700"/>
    </source>
</evidence>
<dbReference type="Proteomes" id="UP001190700">
    <property type="component" value="Unassembled WGS sequence"/>
</dbReference>